<dbReference type="InterPro" id="IPR036005">
    <property type="entry name" value="Creatinase/aminopeptidase-like"/>
</dbReference>
<feature type="domain" description="Creatinase N-terminal" evidence="2">
    <location>
        <begin position="14"/>
        <end position="149"/>
    </location>
</feature>
<keyword evidence="4" id="KW-1185">Reference proteome</keyword>
<accession>A0ABY8DQB8</accession>
<dbReference type="CDD" id="cd01066">
    <property type="entry name" value="APP_MetAP"/>
    <property type="match status" value="1"/>
</dbReference>
<name>A0ABY8DQB8_9HYPH</name>
<dbReference type="PANTHER" id="PTHR46112">
    <property type="entry name" value="AMINOPEPTIDASE"/>
    <property type="match status" value="1"/>
</dbReference>
<evidence type="ECO:0000313" key="4">
    <source>
        <dbReference type="Proteomes" id="UP001229355"/>
    </source>
</evidence>
<reference evidence="3 4" key="1">
    <citation type="submission" date="2023-03" db="EMBL/GenBank/DDBJ databases">
        <authorList>
            <person name="Kaur S."/>
            <person name="Espinosa-Saiz D."/>
            <person name="Velazquez E."/>
            <person name="Menendez E."/>
            <person name="diCenzo G.C."/>
        </authorList>
    </citation>
    <scope>NUCLEOTIDE SEQUENCE [LARGE SCALE GENOMIC DNA]</scope>
    <source>
        <strain evidence="3 4">LMG 24692</strain>
    </source>
</reference>
<dbReference type="PANTHER" id="PTHR46112:SF2">
    <property type="entry name" value="XAA-PRO AMINOPEPTIDASE P-RELATED"/>
    <property type="match status" value="1"/>
</dbReference>
<dbReference type="Pfam" id="PF00557">
    <property type="entry name" value="Peptidase_M24"/>
    <property type="match status" value="1"/>
</dbReference>
<dbReference type="InterPro" id="IPR050659">
    <property type="entry name" value="Peptidase_M24B"/>
</dbReference>
<dbReference type="Pfam" id="PF01321">
    <property type="entry name" value="Creatinase_N"/>
    <property type="match status" value="1"/>
</dbReference>
<dbReference type="SUPFAM" id="SSF53092">
    <property type="entry name" value="Creatinase/prolidase N-terminal domain"/>
    <property type="match status" value="1"/>
</dbReference>
<sequence>MDGNPFTDGEIARRLEAVRAGLVDRGLDAAVFASPENIFYLTGLDHWGYFAPHLLIVPLRGVPTLVTRAMERVTIENHVRAAEFRGHSDSETAADLASRILNDQGFAGKRLGLEQWTSGLSHGLARRLESLVSAEWSDVSNLVDQLRLVKSAEEQVLMRRAAAVTDAAASAAIETIADGARERDIAAECIAAMTRAGGHVPGFGPFIRPASRLGEEHTTWGSGNYRQGEPVFIELSGCISRYHAPLGRLIRLGGISDADARMAEVTAAAFNAVVAALKPGARARDVYAAWQAVVDNAGLSHYRRHHCGYCVGVGQPPSWTGGNTVTGLRHDSDLEIRTGMSFHILSWLMGTGKGDDFVSNTVLLTETGPEVLTRTPLGPIVR</sequence>
<dbReference type="Gene3D" id="3.90.230.10">
    <property type="entry name" value="Creatinase/methionine aminopeptidase superfamily"/>
    <property type="match status" value="1"/>
</dbReference>
<feature type="domain" description="Peptidase M24" evidence="1">
    <location>
        <begin position="157"/>
        <end position="366"/>
    </location>
</feature>
<dbReference type="Gene3D" id="3.40.350.10">
    <property type="entry name" value="Creatinase/prolidase N-terminal domain"/>
    <property type="match status" value="1"/>
</dbReference>
<evidence type="ECO:0000313" key="3">
    <source>
        <dbReference type="EMBL" id="WEX91151.1"/>
    </source>
</evidence>
<gene>
    <name evidence="3" type="ORF">PZN02_004780</name>
</gene>
<dbReference type="InterPro" id="IPR000994">
    <property type="entry name" value="Pept_M24"/>
</dbReference>
<dbReference type="InterPro" id="IPR000587">
    <property type="entry name" value="Creatinase_N"/>
</dbReference>
<organism evidence="3 4">
    <name type="scientific">Sinorhizobium garamanticum</name>
    <dbReference type="NCBI Taxonomy" id="680247"/>
    <lineage>
        <taxon>Bacteria</taxon>
        <taxon>Pseudomonadati</taxon>
        <taxon>Pseudomonadota</taxon>
        <taxon>Alphaproteobacteria</taxon>
        <taxon>Hyphomicrobiales</taxon>
        <taxon>Rhizobiaceae</taxon>
        <taxon>Sinorhizobium/Ensifer group</taxon>
        <taxon>Sinorhizobium</taxon>
    </lineage>
</organism>
<proteinExistence type="predicted"/>
<dbReference type="SUPFAM" id="SSF55920">
    <property type="entry name" value="Creatinase/aminopeptidase"/>
    <property type="match status" value="1"/>
</dbReference>
<dbReference type="Proteomes" id="UP001229355">
    <property type="component" value="Chromosome 2"/>
</dbReference>
<dbReference type="InterPro" id="IPR029149">
    <property type="entry name" value="Creatin/AminoP/Spt16_N"/>
</dbReference>
<dbReference type="RefSeq" id="WP_280663115.1">
    <property type="nucleotide sequence ID" value="NZ_CP120374.1"/>
</dbReference>
<protein>
    <submittedName>
        <fullName evidence="3">Xaa-Pro peptidase family protein</fullName>
    </submittedName>
</protein>
<evidence type="ECO:0000259" key="1">
    <source>
        <dbReference type="Pfam" id="PF00557"/>
    </source>
</evidence>
<dbReference type="EMBL" id="CP120374">
    <property type="protein sequence ID" value="WEX91151.1"/>
    <property type="molecule type" value="Genomic_DNA"/>
</dbReference>
<evidence type="ECO:0000259" key="2">
    <source>
        <dbReference type="Pfam" id="PF01321"/>
    </source>
</evidence>